<evidence type="ECO:0000313" key="13">
    <source>
        <dbReference type="EMBL" id="RFC55204.1"/>
    </source>
</evidence>
<evidence type="ECO:0000256" key="10">
    <source>
        <dbReference type="PIRNR" id="PIRNR006268"/>
    </source>
</evidence>
<evidence type="ECO:0000256" key="4">
    <source>
        <dbReference type="ARBA" id="ARBA00022679"/>
    </source>
</evidence>
<dbReference type="InterPro" id="IPR024932">
    <property type="entry name" value="ApbE"/>
</dbReference>
<keyword evidence="4 10" id="KW-0808">Transferase</keyword>
<dbReference type="InterPro" id="IPR003374">
    <property type="entry name" value="ApbE-like_sf"/>
</dbReference>
<dbReference type="PROSITE" id="PS51257">
    <property type="entry name" value="PROKAR_LIPOPROTEIN"/>
    <property type="match status" value="1"/>
</dbReference>
<feature type="binding site" evidence="11">
    <location>
        <position position="331"/>
    </location>
    <ligand>
        <name>Mg(2+)</name>
        <dbReference type="ChEBI" id="CHEBI:18420"/>
    </ligand>
</feature>
<comment type="similarity">
    <text evidence="10 12">Belongs to the ApbE family.</text>
</comment>
<comment type="catalytic activity">
    <reaction evidence="9 10 12">
        <text>L-threonyl-[protein] + FAD = FMN-L-threonyl-[protein] + AMP + H(+)</text>
        <dbReference type="Rhea" id="RHEA:36847"/>
        <dbReference type="Rhea" id="RHEA-COMP:11060"/>
        <dbReference type="Rhea" id="RHEA-COMP:11061"/>
        <dbReference type="ChEBI" id="CHEBI:15378"/>
        <dbReference type="ChEBI" id="CHEBI:30013"/>
        <dbReference type="ChEBI" id="CHEBI:57692"/>
        <dbReference type="ChEBI" id="CHEBI:74257"/>
        <dbReference type="ChEBI" id="CHEBI:456215"/>
        <dbReference type="EC" id="2.7.1.180"/>
    </reaction>
</comment>
<keyword evidence="12" id="KW-1003">Cell membrane</keyword>
<comment type="caution">
    <text evidence="13">The sequence shown here is derived from an EMBL/GenBank/DDBJ whole genome shotgun (WGS) entry which is preliminary data.</text>
</comment>
<gene>
    <name evidence="13" type="ORF">DXU93_05115</name>
</gene>
<dbReference type="PIRSF" id="PIRSF006268">
    <property type="entry name" value="ApbE"/>
    <property type="match status" value="1"/>
</dbReference>
<comment type="cofactor">
    <cofactor evidence="11">
        <name>Mg(2+)</name>
        <dbReference type="ChEBI" id="CHEBI:18420"/>
    </cofactor>
    <cofactor evidence="11">
        <name>Mn(2+)</name>
        <dbReference type="ChEBI" id="CHEBI:29035"/>
    </cofactor>
    <text evidence="11">Magnesium. Can also use manganese.</text>
</comment>
<keyword evidence="12" id="KW-0449">Lipoprotein</keyword>
<evidence type="ECO:0000313" key="14">
    <source>
        <dbReference type="Proteomes" id="UP000257127"/>
    </source>
</evidence>
<evidence type="ECO:0000256" key="3">
    <source>
        <dbReference type="ARBA" id="ARBA00022630"/>
    </source>
</evidence>
<dbReference type="GO" id="GO:0046872">
    <property type="term" value="F:metal ion binding"/>
    <property type="evidence" value="ECO:0007669"/>
    <property type="project" value="UniProtKB-UniRule"/>
</dbReference>
<dbReference type="SUPFAM" id="SSF143631">
    <property type="entry name" value="ApbE-like"/>
    <property type="match status" value="1"/>
</dbReference>
<protein>
    <recommendedName>
        <fullName evidence="2 10">FAD:protein FMN transferase</fullName>
        <ecNumber evidence="1 10">2.7.1.180</ecNumber>
    </recommendedName>
    <alternativeName>
        <fullName evidence="8 10">Flavin transferase</fullName>
    </alternativeName>
</protein>
<evidence type="ECO:0000256" key="11">
    <source>
        <dbReference type="PIRSR" id="PIRSR006268-2"/>
    </source>
</evidence>
<keyword evidence="12" id="KW-0997">Cell inner membrane</keyword>
<keyword evidence="5 10" id="KW-0479">Metal-binding</keyword>
<dbReference type="PANTHER" id="PTHR30040:SF2">
    <property type="entry name" value="FAD:PROTEIN FMN TRANSFERASE"/>
    <property type="match status" value="1"/>
</dbReference>
<sequence length="380" mass="42764">MVQKTLIWKNTTKKILGTVILSMLFACGTQESQEIAEDETSDLKQKSLYAQNTENVAWQNEKLIHGNALGTTFVVKSSDDSLLTNPEQIDALIEDFNQELSTYHSSSLISHFNTADTTIDLNSTKYFKQCFELSKTIYEQTDGAFDPTVYPLVSLWGFFKDIDVVPTEDEIDSVLQFVGLDKSTFQYEEGLLNKKDSRFKLVFNAIAKGQFVDVLATHLEDKGQSQYFIEVGGEIRVKGKNDQGKNWVIGIDEPVESNTGVKGEQQRELENYISISDKAVATSGNYRKFYELNGRKYSHTISSKTGRPVKHNILSATVIAEDAATADAFATAFMVMGVEESLQLIKDNPEFGIESYLLFENKQGRIERAYSRGMNQYLLD</sequence>
<dbReference type="Pfam" id="PF02424">
    <property type="entry name" value="ApbE"/>
    <property type="match status" value="1"/>
</dbReference>
<evidence type="ECO:0000256" key="12">
    <source>
        <dbReference type="RuleBase" id="RU363002"/>
    </source>
</evidence>
<feature type="binding site" evidence="11">
    <location>
        <position position="327"/>
    </location>
    <ligand>
        <name>Mg(2+)</name>
        <dbReference type="ChEBI" id="CHEBI:18420"/>
    </ligand>
</feature>
<dbReference type="GO" id="GO:0005886">
    <property type="term" value="C:plasma membrane"/>
    <property type="evidence" value="ECO:0007669"/>
    <property type="project" value="UniProtKB-SubCell"/>
</dbReference>
<keyword evidence="14" id="KW-1185">Reference proteome</keyword>
<proteinExistence type="inferred from homology"/>
<keyword evidence="6 10" id="KW-0274">FAD</keyword>
<dbReference type="AlphaFoldDB" id="A0A3E1F068"/>
<evidence type="ECO:0000256" key="1">
    <source>
        <dbReference type="ARBA" id="ARBA00011955"/>
    </source>
</evidence>
<dbReference type="PANTHER" id="PTHR30040">
    <property type="entry name" value="THIAMINE BIOSYNTHESIS LIPOPROTEIN APBE"/>
    <property type="match status" value="1"/>
</dbReference>
<feature type="binding site" evidence="11">
    <location>
        <position position="205"/>
    </location>
    <ligand>
        <name>Mg(2+)</name>
        <dbReference type="ChEBI" id="CHEBI:18420"/>
    </ligand>
</feature>
<name>A0A3E1F068_9FLAO</name>
<dbReference type="RefSeq" id="WP_116880183.1">
    <property type="nucleotide sequence ID" value="NZ_QURB01000002.1"/>
</dbReference>
<comment type="subcellular location">
    <subcellularLocation>
        <location evidence="12">Cell inner membrane</location>
        <topology evidence="12">Lipid-anchor</topology>
        <orientation evidence="12">Periplasmic side</orientation>
    </subcellularLocation>
</comment>
<dbReference type="EMBL" id="QURB01000002">
    <property type="protein sequence ID" value="RFC55204.1"/>
    <property type="molecule type" value="Genomic_DNA"/>
</dbReference>
<organism evidence="13 14">
    <name type="scientific">Brumimicrobium aurantiacum</name>
    <dbReference type="NCBI Taxonomy" id="1737063"/>
    <lineage>
        <taxon>Bacteria</taxon>
        <taxon>Pseudomonadati</taxon>
        <taxon>Bacteroidota</taxon>
        <taxon>Flavobacteriia</taxon>
        <taxon>Flavobacteriales</taxon>
        <taxon>Crocinitomicaceae</taxon>
        <taxon>Brumimicrobium</taxon>
    </lineage>
</organism>
<keyword evidence="12" id="KW-0472">Membrane</keyword>
<evidence type="ECO:0000256" key="8">
    <source>
        <dbReference type="ARBA" id="ARBA00031306"/>
    </source>
</evidence>
<dbReference type="Gene3D" id="3.10.520.10">
    <property type="entry name" value="ApbE-like domains"/>
    <property type="match status" value="1"/>
</dbReference>
<accession>A0A3E1F068</accession>
<dbReference type="OrthoDB" id="9778595at2"/>
<reference evidence="13 14" key="1">
    <citation type="submission" date="2018-08" db="EMBL/GenBank/DDBJ databases">
        <title>The draft genome squence of Brumimicrobium sp. N62.</title>
        <authorList>
            <person name="Du Z.-J."/>
            <person name="Luo H.-R."/>
        </authorList>
    </citation>
    <scope>NUCLEOTIDE SEQUENCE [LARGE SCALE GENOMIC DNA]</scope>
    <source>
        <strain evidence="13 14">N62</strain>
    </source>
</reference>
<keyword evidence="3 10" id="KW-0285">Flavoprotein</keyword>
<evidence type="ECO:0000256" key="6">
    <source>
        <dbReference type="ARBA" id="ARBA00022827"/>
    </source>
</evidence>
<dbReference type="GO" id="GO:0016740">
    <property type="term" value="F:transferase activity"/>
    <property type="evidence" value="ECO:0007669"/>
    <property type="project" value="UniProtKB-UniRule"/>
</dbReference>
<comment type="function">
    <text evidence="12">Flavin transferase that catalyzes the transfer of the FMN moiety of FAD and its covalent binding to the hydroxyl group of a threonine residue in a target flavoprotein.</text>
</comment>
<dbReference type="Proteomes" id="UP000257127">
    <property type="component" value="Unassembled WGS sequence"/>
</dbReference>
<evidence type="ECO:0000256" key="9">
    <source>
        <dbReference type="ARBA" id="ARBA00048540"/>
    </source>
</evidence>
<keyword evidence="7 10" id="KW-0460">Magnesium</keyword>
<evidence type="ECO:0000256" key="5">
    <source>
        <dbReference type="ARBA" id="ARBA00022723"/>
    </source>
</evidence>
<evidence type="ECO:0000256" key="7">
    <source>
        <dbReference type="ARBA" id="ARBA00022842"/>
    </source>
</evidence>
<dbReference type="EC" id="2.7.1.180" evidence="1 10"/>
<evidence type="ECO:0000256" key="2">
    <source>
        <dbReference type="ARBA" id="ARBA00016337"/>
    </source>
</evidence>